<dbReference type="InterPro" id="IPR025388">
    <property type="entry name" value="Alginate_export_dom"/>
</dbReference>
<protein>
    <submittedName>
        <fullName evidence="3">Alginate export family protein</fullName>
    </submittedName>
</protein>
<gene>
    <name evidence="3" type="ORF">H9656_01070</name>
</gene>
<dbReference type="RefSeq" id="WP_191742468.1">
    <property type="nucleotide sequence ID" value="NZ_JACSQU010000001.1"/>
</dbReference>
<feature type="signal peptide" evidence="1">
    <location>
        <begin position="1"/>
        <end position="28"/>
    </location>
</feature>
<reference evidence="3 4" key="1">
    <citation type="submission" date="2020-08" db="EMBL/GenBank/DDBJ databases">
        <title>A Genomic Blueprint of the Chicken Gut Microbiome.</title>
        <authorList>
            <person name="Gilroy R."/>
            <person name="Ravi A."/>
            <person name="Getino M."/>
            <person name="Pursley I."/>
            <person name="Horton D.L."/>
            <person name="Alikhan N.-F."/>
            <person name="Baker D."/>
            <person name="Gharbi K."/>
            <person name="Hall N."/>
            <person name="Watson M."/>
            <person name="Adriaenssens E.M."/>
            <person name="Foster-Nyarko E."/>
            <person name="Jarju S."/>
            <person name="Secka A."/>
            <person name="Antonio M."/>
            <person name="Oren A."/>
            <person name="Chaudhuri R."/>
            <person name="La Ragione R.M."/>
            <person name="Hildebrand F."/>
            <person name="Pallen M.J."/>
        </authorList>
    </citation>
    <scope>NUCLEOTIDE SEQUENCE [LARGE SCALE GENOMIC DNA]</scope>
    <source>
        <strain evidence="3 4">Sa3CVA3</strain>
    </source>
</reference>
<accession>A0ABR8QWR3</accession>
<evidence type="ECO:0000313" key="4">
    <source>
        <dbReference type="Proteomes" id="UP000638918"/>
    </source>
</evidence>
<keyword evidence="1" id="KW-0732">Signal</keyword>
<sequence>MATTFWRRATSCALSLLATCALTPLAHAQDGAARPVVFAPLPYDDDFSYLADPALHTTPWARLKYIPVGGQAYLTLGGEARLRTETREHLNFGRGVEDDGFDFQHRLRLWGDLNLTPNLRVYGEVQATGTNGDNVPTRNPVDHNDIEGHQLLVEYAGDYGDDGRFFIRGGRQEIALGKGRLIDPRNGPNTRRAYDALRFQTTRGDWRLGLIGGQTVRDLDGAWANESNSDFNFLTVHAARKMDGALGQGEIEFVYIHTDQEAARVSDFIGERDTYSLRVAAKKGALTYDVEAMLQDGETAAGQDVEAWFVGFEGGYQLPGAWKPRIGARVDAGSGDDDASDDKAQGFDALWGRGQSFTTEFGYTNMVQAGLNLNLNPIPRLNANLGVTTLRRLSRDDGVYSLAPALIRGADEGQSRDVGLRTTARVDYDWDSHLSTGFMVNHVSAGDFLKETGDGKDLFYTSVFVTARF</sequence>
<evidence type="ECO:0000256" key="1">
    <source>
        <dbReference type="SAM" id="SignalP"/>
    </source>
</evidence>
<dbReference type="InterPro" id="IPR053728">
    <property type="entry name" value="Alginate_Permeability_Chnl"/>
</dbReference>
<dbReference type="Proteomes" id="UP000638918">
    <property type="component" value="Unassembled WGS sequence"/>
</dbReference>
<organism evidence="3 4">
    <name type="scientific">Brevundimonas guildfordensis</name>
    <dbReference type="NCBI Taxonomy" id="2762241"/>
    <lineage>
        <taxon>Bacteria</taxon>
        <taxon>Pseudomonadati</taxon>
        <taxon>Pseudomonadota</taxon>
        <taxon>Alphaproteobacteria</taxon>
        <taxon>Caulobacterales</taxon>
        <taxon>Caulobacteraceae</taxon>
        <taxon>Brevundimonas</taxon>
    </lineage>
</organism>
<feature type="chain" id="PRO_5046344462" evidence="1">
    <location>
        <begin position="29"/>
        <end position="469"/>
    </location>
</feature>
<name>A0ABR8QWR3_9CAUL</name>
<evidence type="ECO:0000259" key="2">
    <source>
        <dbReference type="Pfam" id="PF13372"/>
    </source>
</evidence>
<dbReference type="EMBL" id="JACSQU010000001">
    <property type="protein sequence ID" value="MBD7939980.1"/>
    <property type="molecule type" value="Genomic_DNA"/>
</dbReference>
<dbReference type="Pfam" id="PF13372">
    <property type="entry name" value="Alginate_exp"/>
    <property type="match status" value="1"/>
</dbReference>
<evidence type="ECO:0000313" key="3">
    <source>
        <dbReference type="EMBL" id="MBD7939980.1"/>
    </source>
</evidence>
<dbReference type="SUPFAM" id="SSF56935">
    <property type="entry name" value="Porins"/>
    <property type="match status" value="1"/>
</dbReference>
<keyword evidence="4" id="KW-1185">Reference proteome</keyword>
<comment type="caution">
    <text evidence="3">The sequence shown here is derived from an EMBL/GenBank/DDBJ whole genome shotgun (WGS) entry which is preliminary data.</text>
</comment>
<feature type="domain" description="Alginate export" evidence="2">
    <location>
        <begin position="73"/>
        <end position="454"/>
    </location>
</feature>
<proteinExistence type="predicted"/>
<dbReference type="Gene3D" id="2.40.160.100">
    <property type="match status" value="1"/>
</dbReference>